<feature type="region of interest" description="Disordered" evidence="2">
    <location>
        <begin position="479"/>
        <end position="535"/>
    </location>
</feature>
<dbReference type="PRINTS" id="PR00080">
    <property type="entry name" value="SDRFAMILY"/>
</dbReference>
<feature type="domain" description="Transglutaminase-like" evidence="3">
    <location>
        <begin position="737"/>
        <end position="807"/>
    </location>
</feature>
<dbReference type="InterPro" id="IPR002931">
    <property type="entry name" value="Transglutaminase-like"/>
</dbReference>
<feature type="compositionally biased region" description="Polar residues" evidence="2">
    <location>
        <begin position="445"/>
        <end position="465"/>
    </location>
</feature>
<dbReference type="Pfam" id="PF13561">
    <property type="entry name" value="adh_short_C2"/>
    <property type="match status" value="1"/>
</dbReference>
<dbReference type="FunFam" id="3.40.50.720:FF:000084">
    <property type="entry name" value="Short-chain dehydrogenase reductase"/>
    <property type="match status" value="1"/>
</dbReference>
<dbReference type="SUPFAM" id="SSF51735">
    <property type="entry name" value="NAD(P)-binding Rossmann-fold domains"/>
    <property type="match status" value="1"/>
</dbReference>
<dbReference type="GO" id="GO:0005737">
    <property type="term" value="C:cytoplasm"/>
    <property type="evidence" value="ECO:0007669"/>
    <property type="project" value="TreeGrafter"/>
</dbReference>
<dbReference type="InterPro" id="IPR052557">
    <property type="entry name" value="CAP/Cytokinesis_protein"/>
</dbReference>
<dbReference type="InterPro" id="IPR020904">
    <property type="entry name" value="Sc_DH/Rdtase_CS"/>
</dbReference>
<feature type="region of interest" description="Disordered" evidence="2">
    <location>
        <begin position="315"/>
        <end position="465"/>
    </location>
</feature>
<evidence type="ECO:0000313" key="5">
    <source>
        <dbReference type="Proteomes" id="UP001303373"/>
    </source>
</evidence>
<dbReference type="EMBL" id="CP138582">
    <property type="protein sequence ID" value="WPG99856.1"/>
    <property type="molecule type" value="Genomic_DNA"/>
</dbReference>
<evidence type="ECO:0000256" key="1">
    <source>
        <dbReference type="ARBA" id="ARBA00022857"/>
    </source>
</evidence>
<dbReference type="InterPro" id="IPR038765">
    <property type="entry name" value="Papain-like_cys_pep_sf"/>
</dbReference>
<protein>
    <submittedName>
        <fullName evidence="4">Kyphoscoliosis peptidase</fullName>
    </submittedName>
</protein>
<dbReference type="Gene3D" id="3.40.50.720">
    <property type="entry name" value="NAD(P)-binding Rossmann-like Domain"/>
    <property type="match status" value="1"/>
</dbReference>
<keyword evidence="5" id="KW-1185">Reference proteome</keyword>
<accession>A0AAQ3M2K8</accession>
<dbReference type="AlphaFoldDB" id="A0AAQ3M2K8"/>
<feature type="compositionally biased region" description="Polar residues" evidence="2">
    <location>
        <begin position="613"/>
        <end position="622"/>
    </location>
</feature>
<dbReference type="InterPro" id="IPR036291">
    <property type="entry name" value="NAD(P)-bd_dom_sf"/>
</dbReference>
<feature type="compositionally biased region" description="Pro residues" evidence="2">
    <location>
        <begin position="570"/>
        <end position="585"/>
    </location>
</feature>
<dbReference type="InterPro" id="IPR002347">
    <property type="entry name" value="SDR_fam"/>
</dbReference>
<dbReference type="SUPFAM" id="SSF54001">
    <property type="entry name" value="Cysteine proteinases"/>
    <property type="match status" value="1"/>
</dbReference>
<keyword evidence="1" id="KW-0521">NADP</keyword>
<feature type="compositionally biased region" description="Low complexity" evidence="2">
    <location>
        <begin position="509"/>
        <end position="518"/>
    </location>
</feature>
<feature type="compositionally biased region" description="Low complexity" evidence="2">
    <location>
        <begin position="327"/>
        <end position="336"/>
    </location>
</feature>
<feature type="region of interest" description="Disordered" evidence="2">
    <location>
        <begin position="550"/>
        <end position="658"/>
    </location>
</feature>
<evidence type="ECO:0000259" key="3">
    <source>
        <dbReference type="SMART" id="SM00460"/>
    </source>
</evidence>
<proteinExistence type="predicted"/>
<feature type="compositionally biased region" description="Polar residues" evidence="2">
    <location>
        <begin position="638"/>
        <end position="647"/>
    </location>
</feature>
<sequence length="1009" mass="108894">MSQSPVLVETASLHGKVALITGAGRGIGRGCAIELGKRGCSVIVNYANSKESADEVVKAIESSGTGAKAVAIQADVSKVAEIERLFQESKKAFGKIDIVMSNSGTESWNKTEEITEEIYDHVFNLNARAQFFVGQAAWRHVEDNGRVILMSSIAAGLLGVKHHSLYNASKMAVIGMVKAFATDFGARGITVNGVAPGGIKSDMFTQNAWHYVPGGSPDLPAEVIEKGMCDACPLGRLAQPEDVARVVAFLSSTDGGWVNGQIITISGVLSARLLFFHHSALSSFSWEWDMADEAESVQMSVKERIAALRLSEVGVVPSQRPPHQQTTPANPSATPRARPPPPPRPSLHARPAHQERTQSSNLLTSLDHGSVASRDVGNTPIGPSANGMDGISRPALPSRSSTQSSLNPPLPPRRPSEKSPALPPRRPSETPSQPEYQLTRRDSNESISSVATGRSSVSGISATTGTSVGSYKIRAPAYDPSSLPALPPKQTQEQKDAYYGAKKTRRPLLKSNLSSPNLTKQDGTTPPPGPRRVSVQPMSVMRVATVHEEPLQIEPAPSKASQVPLQPSGTPIPPRPTRNIEPPPARKSALEWELNKSTSQAPSINIPRPDTTPVRSNGQTNGAPPPIPTGSRPDLASLQASKPTMNGTAAGAQPSAAGKGTCLHCRDFSGPDNHAARFSRESIPSTDVGWLATQLTSPFPSATDKARAIFTWLHHNVAYDWANFKNNSIKPSTPQSTIQSGVAVCEGYAGLFAALALKAGLEAHVVGGASKGYGYNPNEPMPPYKATHAWNAVKIDNGMWKLIDPCWGAGHVSDEAGYTKAFNPVRFTQSNDEFGRDHFPGDNSKQYRNDGRVLTYEEYFFLDKKAKGGADVGCNVRDEGLLGESFKPSSTNIVLSQQVGPTVRFSFQRICPHWDPVRNGKGKDFLYVLRPEALEKKREALPRVFQTNGSIFWCDVPAHELGAPGHKVWIWAFLEFHGHDARGLSINEYQEHMNRTGYSYQTMCTWTIA</sequence>
<dbReference type="PROSITE" id="PS00061">
    <property type="entry name" value="ADH_SHORT"/>
    <property type="match status" value="1"/>
</dbReference>
<dbReference type="SMART" id="SM00460">
    <property type="entry name" value="TGc"/>
    <property type="match status" value="1"/>
</dbReference>
<dbReference type="Pfam" id="PF01841">
    <property type="entry name" value="Transglut_core"/>
    <property type="match status" value="1"/>
</dbReference>
<feature type="compositionally biased region" description="Polar residues" evidence="2">
    <location>
        <begin position="559"/>
        <end position="569"/>
    </location>
</feature>
<evidence type="ECO:0000256" key="2">
    <source>
        <dbReference type="SAM" id="MobiDB-lite"/>
    </source>
</evidence>
<reference evidence="4 5" key="1">
    <citation type="submission" date="2023-11" db="EMBL/GenBank/DDBJ databases">
        <title>An acidophilic fungus is an integral part of prey digestion in a carnivorous sundew plant.</title>
        <authorList>
            <person name="Tsai I.J."/>
        </authorList>
    </citation>
    <scope>NUCLEOTIDE SEQUENCE [LARGE SCALE GENOMIC DNA]</scope>
    <source>
        <strain evidence="4">169a</strain>
    </source>
</reference>
<dbReference type="Gene3D" id="3.10.620.30">
    <property type="match status" value="1"/>
</dbReference>
<name>A0AAQ3M2K8_9PEZI</name>
<gene>
    <name evidence="4" type="ORF">R9X50_00267600</name>
</gene>
<dbReference type="PANTHER" id="PTHR46333:SF5">
    <property type="entry name" value="TRANSGLUTAMINASE-LIKE DOMAIN-CONTAINING PROTEIN"/>
    <property type="match status" value="1"/>
</dbReference>
<evidence type="ECO:0000313" key="4">
    <source>
        <dbReference type="EMBL" id="WPG99856.1"/>
    </source>
</evidence>
<dbReference type="PRINTS" id="PR00081">
    <property type="entry name" value="GDHRDH"/>
</dbReference>
<dbReference type="Proteomes" id="UP001303373">
    <property type="component" value="Chromosome 3"/>
</dbReference>
<organism evidence="4 5">
    <name type="scientific">Acrodontium crateriforme</name>
    <dbReference type="NCBI Taxonomy" id="150365"/>
    <lineage>
        <taxon>Eukaryota</taxon>
        <taxon>Fungi</taxon>
        <taxon>Dikarya</taxon>
        <taxon>Ascomycota</taxon>
        <taxon>Pezizomycotina</taxon>
        <taxon>Dothideomycetes</taxon>
        <taxon>Dothideomycetidae</taxon>
        <taxon>Mycosphaerellales</taxon>
        <taxon>Teratosphaeriaceae</taxon>
        <taxon>Acrodontium</taxon>
    </lineage>
</organism>
<dbReference type="PANTHER" id="PTHR46333">
    <property type="entry name" value="CYTOKINESIS PROTEIN 3"/>
    <property type="match status" value="1"/>
</dbReference>